<feature type="domain" description="Solute-binding protein family 5" evidence="2">
    <location>
        <begin position="419"/>
        <end position="805"/>
    </location>
</feature>
<evidence type="ECO:0000256" key="1">
    <source>
        <dbReference type="SAM" id="SignalP"/>
    </source>
</evidence>
<dbReference type="Pfam" id="PF00496">
    <property type="entry name" value="SBP_bac_5"/>
    <property type="match status" value="1"/>
</dbReference>
<dbReference type="KEGG" id="mphi:EG856_02885"/>
<dbReference type="Gene3D" id="3.90.76.10">
    <property type="entry name" value="Dipeptide-binding Protein, Domain 1"/>
    <property type="match status" value="2"/>
</dbReference>
<dbReference type="EMBL" id="CP034841">
    <property type="protein sequence ID" value="QBF34844.1"/>
    <property type="molecule type" value="Genomic_DNA"/>
</dbReference>
<dbReference type="Gene3D" id="3.40.190.10">
    <property type="entry name" value="Periplasmic binding protein-like II"/>
    <property type="match status" value="1"/>
</dbReference>
<dbReference type="RefSeq" id="WP_130429621.1">
    <property type="nucleotide sequence ID" value="NZ_CP034841.1"/>
</dbReference>
<evidence type="ECO:0000313" key="3">
    <source>
        <dbReference type="EMBL" id="QBF34844.1"/>
    </source>
</evidence>
<dbReference type="InterPro" id="IPR016880">
    <property type="entry name" value="ABC_oligopep_solut-bd_myco_prd"/>
</dbReference>
<keyword evidence="1" id="KW-0732">Signal</keyword>
<dbReference type="OrthoDB" id="403896at2"/>
<feature type="chain" id="PRO_5020550347" evidence="1">
    <location>
        <begin position="23"/>
        <end position="980"/>
    </location>
</feature>
<dbReference type="Proteomes" id="UP000289326">
    <property type="component" value="Chromosome"/>
</dbReference>
<feature type="signal peptide" evidence="1">
    <location>
        <begin position="1"/>
        <end position="22"/>
    </location>
</feature>
<evidence type="ECO:0000259" key="2">
    <source>
        <dbReference type="Pfam" id="PF00496"/>
    </source>
</evidence>
<protein>
    <submittedName>
        <fullName evidence="3">ABC transporter substrate-binding protein</fullName>
    </submittedName>
</protein>
<proteinExistence type="predicted"/>
<dbReference type="InterPro" id="IPR000914">
    <property type="entry name" value="SBP_5_dom"/>
</dbReference>
<gene>
    <name evidence="3" type="ORF">EG856_02885</name>
</gene>
<dbReference type="Gene3D" id="3.10.105.10">
    <property type="entry name" value="Dipeptide-binding Protein, Domain 3"/>
    <property type="match status" value="2"/>
</dbReference>
<dbReference type="SUPFAM" id="SSF53850">
    <property type="entry name" value="Periplasmic binding protein-like II"/>
    <property type="match status" value="1"/>
</dbReference>
<dbReference type="PIRSF" id="PIRSF028335">
    <property type="entry name" value="ABC_oligopep_OppA_prd"/>
    <property type="match status" value="1"/>
</dbReference>
<keyword evidence="4" id="KW-1185">Reference proteome</keyword>
<sequence>MSKKYWKTFTLLPLAIPFVAIACNKNQNEDNQVQKSSVRLNYKKDYDFGLATNPINSLNYIKYPSVNTILPSIVESPLKTGPNEAIKRIANIPEIRLGTYQTEDEGTLDQYLKDNPNPDNSGRFYSLDNFGSAPGNIAVGLSDYLPINAVVTPSNKFLSMNLLLNEGQSKWSNGDPVRAEDYIDAMHYIFDLETGSQKQTTMLQRKFKAANEVLQAQQEYIQKFQVAYKNPFAYPPLKLVNGEWIYDVFNPSYTPWASQVEGDEEAVAKIKEAALNFGFYSGRMYWNLDNETVIGAIPYSPDFNWEDDETILMLPNPEYSLSLHTEKELEQIPQRVPTKVRKYLYFDPKQSISDEFTKIIQQSHELKHKLGNITFDESNSAPYQEAVNKLYSNLLPSGQTTLDNPFVKRIEPKKYFRNRVLALDEYTLRIAYDDFEPTNLNSAYQDITSIIVPINRRFVESIGGIREFGLKKENFLTNGPFNIDELVLGPQGFIRLTKNIRYYSAAKTISNNIKIYFSNDPNINAAMYDDGYISATRIPPVLQWQYWTNKEHRPFMNKSNGYGTIALSFNLDNETNPNSYVNDQNLRNAIYYAIDRNELLNIVGWSSSFPVITWTAFGQAASSFGDAVESGFEHDYMYTKFGSYPSGEELNNDKNYLNKYIFKKAKEEAKGKSWGIPIPVQNYTHIDHISKSMKFETVDRTDKGYHLDVARAFLNEFKKAHPNLKNVTLNFISNSTDEQKNAGIALRDFMKKAFGDYVQIDIKNLPENVYEDWRTTGKYDLIYRNFDAFGSDIYSYIRVFLKPDGIDTKSQKTTGFRNNPSGSWTYDQYFRSLGYSRDENNNLVIKDAQKAKEVEELKQRLRILSAKVDGPDVWEKIVDLSVVKNNESVNDYTERHLRFFTSQFTPEEKKQGWSEVVAFAVIAGFEKIVRETAPVIPLMEVDTYWEVSRVNGASSLYNYSLQYAYDVANPPLATLPKIIK</sequence>
<organism evidence="3 4">
    <name type="scientific">Mycoplasmopsis phocirhinis</name>
    <dbReference type="NCBI Taxonomy" id="142650"/>
    <lineage>
        <taxon>Bacteria</taxon>
        <taxon>Bacillati</taxon>
        <taxon>Mycoplasmatota</taxon>
        <taxon>Mycoplasmoidales</taxon>
        <taxon>Metamycoplasmataceae</taxon>
        <taxon>Mycoplasmopsis</taxon>
    </lineage>
</organism>
<accession>A0A4P6MT16</accession>
<dbReference type="AlphaFoldDB" id="A0A4P6MT16"/>
<dbReference type="PROSITE" id="PS51257">
    <property type="entry name" value="PROKAR_LIPOPROTEIN"/>
    <property type="match status" value="1"/>
</dbReference>
<reference evidence="3 4" key="1">
    <citation type="submission" date="2019-01" db="EMBL/GenBank/DDBJ databases">
        <title>Complete sequence and annotation of the Mycoplasma phocirhinis strain 852T genome.</title>
        <authorList>
            <person name="Frasca S.Jr."/>
            <person name="Kutish G.F."/>
            <person name="Castellanos Gell J."/>
            <person name="Michaels D.L."/>
            <person name="Brown D.R."/>
        </authorList>
    </citation>
    <scope>NUCLEOTIDE SEQUENCE [LARGE SCALE GENOMIC DNA]</scope>
    <source>
        <strain evidence="3 4">852</strain>
    </source>
</reference>
<name>A0A4P6MT16_9BACT</name>
<evidence type="ECO:0000313" key="4">
    <source>
        <dbReference type="Proteomes" id="UP000289326"/>
    </source>
</evidence>